<evidence type="ECO:0000313" key="2">
    <source>
        <dbReference type="EMBL" id="KAK3293568.1"/>
    </source>
</evidence>
<evidence type="ECO:0000256" key="1">
    <source>
        <dbReference type="SAM" id="Phobius"/>
    </source>
</evidence>
<comment type="caution">
    <text evidence="2">The sequence shown here is derived from an EMBL/GenBank/DDBJ whole genome shotgun (WGS) entry which is preliminary data.</text>
</comment>
<dbReference type="AlphaFoldDB" id="A0AAE0LQB2"/>
<keyword evidence="1" id="KW-0472">Membrane</keyword>
<reference evidence="2" key="2">
    <citation type="submission" date="2023-06" db="EMBL/GenBank/DDBJ databases">
        <authorList>
            <consortium name="Lawrence Berkeley National Laboratory"/>
            <person name="Haridas S."/>
            <person name="Hensen N."/>
            <person name="Bonometti L."/>
            <person name="Westerberg I."/>
            <person name="Brannstrom I.O."/>
            <person name="Guillou S."/>
            <person name="Cros-Aarteil S."/>
            <person name="Calhoun S."/>
            <person name="Kuo A."/>
            <person name="Mondo S."/>
            <person name="Pangilinan J."/>
            <person name="Riley R."/>
            <person name="Labutti K."/>
            <person name="Andreopoulos B."/>
            <person name="Lipzen A."/>
            <person name="Chen C."/>
            <person name="Yanf M."/>
            <person name="Daum C."/>
            <person name="Ng V."/>
            <person name="Clum A."/>
            <person name="Steindorff A."/>
            <person name="Ohm R."/>
            <person name="Martin F."/>
            <person name="Silar P."/>
            <person name="Natvig D."/>
            <person name="Lalanne C."/>
            <person name="Gautier V."/>
            <person name="Ament-Velasquez S.L."/>
            <person name="Kruys A."/>
            <person name="Hutchinson M.I."/>
            <person name="Powell A.J."/>
            <person name="Barry K."/>
            <person name="Miller A.N."/>
            <person name="Grigoriev I.V."/>
            <person name="Debuchy R."/>
            <person name="Gladieux P."/>
            <person name="Thoren M.H."/>
            <person name="Johannesson H."/>
        </authorList>
    </citation>
    <scope>NUCLEOTIDE SEQUENCE</scope>
    <source>
        <strain evidence="2">CBS 168.71</strain>
    </source>
</reference>
<dbReference type="Proteomes" id="UP001278766">
    <property type="component" value="Unassembled WGS sequence"/>
</dbReference>
<evidence type="ECO:0008006" key="4">
    <source>
        <dbReference type="Google" id="ProtNLM"/>
    </source>
</evidence>
<protein>
    <recommendedName>
        <fullName evidence="4">Transmembrane protein</fullName>
    </recommendedName>
</protein>
<sequence>MEGSGRRVGGWMDGWTPAVVGIYFVVFTFASTLSGLFVTLRYIPPWLASGSWMDAWPLWHLPTFSVLFASFLLLFACLPAMYAPVYAHNSLALYLFLFCLIVLIRAVVTCSGARWVLYIFVCTVDRGEESSLILGGGG</sequence>
<dbReference type="GeneID" id="87841358"/>
<proteinExistence type="predicted"/>
<feature type="transmembrane region" description="Helical" evidence="1">
    <location>
        <begin position="91"/>
        <end position="108"/>
    </location>
</feature>
<keyword evidence="3" id="KW-1185">Reference proteome</keyword>
<dbReference type="EMBL" id="JAUEPN010000006">
    <property type="protein sequence ID" value="KAK3293568.1"/>
    <property type="molecule type" value="Genomic_DNA"/>
</dbReference>
<keyword evidence="1" id="KW-1133">Transmembrane helix</keyword>
<feature type="transmembrane region" description="Helical" evidence="1">
    <location>
        <begin position="20"/>
        <end position="43"/>
    </location>
</feature>
<name>A0AAE0LQB2_9PEZI</name>
<reference evidence="2" key="1">
    <citation type="journal article" date="2023" name="Mol. Phylogenet. Evol.">
        <title>Genome-scale phylogeny and comparative genomics of the fungal order Sordariales.</title>
        <authorList>
            <person name="Hensen N."/>
            <person name="Bonometti L."/>
            <person name="Westerberg I."/>
            <person name="Brannstrom I.O."/>
            <person name="Guillou S."/>
            <person name="Cros-Aarteil S."/>
            <person name="Calhoun S."/>
            <person name="Haridas S."/>
            <person name="Kuo A."/>
            <person name="Mondo S."/>
            <person name="Pangilinan J."/>
            <person name="Riley R."/>
            <person name="LaButti K."/>
            <person name="Andreopoulos B."/>
            <person name="Lipzen A."/>
            <person name="Chen C."/>
            <person name="Yan M."/>
            <person name="Daum C."/>
            <person name="Ng V."/>
            <person name="Clum A."/>
            <person name="Steindorff A."/>
            <person name="Ohm R.A."/>
            <person name="Martin F."/>
            <person name="Silar P."/>
            <person name="Natvig D.O."/>
            <person name="Lalanne C."/>
            <person name="Gautier V."/>
            <person name="Ament-Velasquez S.L."/>
            <person name="Kruys A."/>
            <person name="Hutchinson M.I."/>
            <person name="Powell A.J."/>
            <person name="Barry K."/>
            <person name="Miller A.N."/>
            <person name="Grigoriev I.V."/>
            <person name="Debuchy R."/>
            <person name="Gladieux P."/>
            <person name="Hiltunen Thoren M."/>
            <person name="Johannesson H."/>
        </authorList>
    </citation>
    <scope>NUCLEOTIDE SEQUENCE</scope>
    <source>
        <strain evidence="2">CBS 168.71</strain>
    </source>
</reference>
<keyword evidence="1" id="KW-0812">Transmembrane</keyword>
<organism evidence="2 3">
    <name type="scientific">Chaetomium fimeti</name>
    <dbReference type="NCBI Taxonomy" id="1854472"/>
    <lineage>
        <taxon>Eukaryota</taxon>
        <taxon>Fungi</taxon>
        <taxon>Dikarya</taxon>
        <taxon>Ascomycota</taxon>
        <taxon>Pezizomycotina</taxon>
        <taxon>Sordariomycetes</taxon>
        <taxon>Sordariomycetidae</taxon>
        <taxon>Sordariales</taxon>
        <taxon>Chaetomiaceae</taxon>
        <taxon>Chaetomium</taxon>
    </lineage>
</organism>
<evidence type="ECO:0000313" key="3">
    <source>
        <dbReference type="Proteomes" id="UP001278766"/>
    </source>
</evidence>
<gene>
    <name evidence="2" type="ORF">B0H64DRAFT_404901</name>
</gene>
<accession>A0AAE0LQB2</accession>
<dbReference type="RefSeq" id="XP_062657082.1">
    <property type="nucleotide sequence ID" value="XM_062804410.1"/>
</dbReference>
<feature type="transmembrane region" description="Helical" evidence="1">
    <location>
        <begin position="64"/>
        <end position="85"/>
    </location>
</feature>